<dbReference type="InterPro" id="IPR009057">
    <property type="entry name" value="Homeodomain-like_sf"/>
</dbReference>
<keyword evidence="1" id="KW-0805">Transcription regulation</keyword>
<dbReference type="Pfam" id="PF16925">
    <property type="entry name" value="TetR_C_13"/>
    <property type="match status" value="1"/>
</dbReference>
<dbReference type="InterPro" id="IPR001647">
    <property type="entry name" value="HTH_TetR"/>
</dbReference>
<dbReference type="OrthoDB" id="116240at2"/>
<name>A0A3B0CBH7_9BACL</name>
<sequence>MPRKSVRDQILQVASDLFYREGIRAVGIDRIILESGVAKASFYRNFASKDDLVAAYLEYQQELNAKDLEAVQLLFPDSSALQLHALIDRFVAKMKVPGYRGCPFVNTVVEFPDSAHDNHVNAVKGTEENWKAIEKLAEKAGAARPSELAELLRILCNGAVMLSYIQQSDFNPDHFSRSAHTLVDSHLFGWTPTRKDD</sequence>
<keyword evidence="3" id="KW-0804">Transcription</keyword>
<dbReference type="PROSITE" id="PS50977">
    <property type="entry name" value="HTH_TETR_2"/>
    <property type="match status" value="1"/>
</dbReference>
<keyword evidence="7" id="KW-1185">Reference proteome</keyword>
<feature type="domain" description="HTH tetR-type" evidence="5">
    <location>
        <begin position="4"/>
        <end position="64"/>
    </location>
</feature>
<dbReference type="PANTHER" id="PTHR47506">
    <property type="entry name" value="TRANSCRIPTIONAL REGULATORY PROTEIN"/>
    <property type="match status" value="1"/>
</dbReference>
<evidence type="ECO:0000313" key="7">
    <source>
        <dbReference type="Proteomes" id="UP000282311"/>
    </source>
</evidence>
<dbReference type="PRINTS" id="PR00455">
    <property type="entry name" value="HTHTETR"/>
</dbReference>
<dbReference type="InterPro" id="IPR036271">
    <property type="entry name" value="Tet_transcr_reg_TetR-rel_C_sf"/>
</dbReference>
<evidence type="ECO:0000256" key="4">
    <source>
        <dbReference type="PROSITE-ProRule" id="PRU00335"/>
    </source>
</evidence>
<keyword evidence="2 4" id="KW-0238">DNA-binding</keyword>
<dbReference type="PANTHER" id="PTHR47506:SF3">
    <property type="entry name" value="HTH-TYPE TRANSCRIPTIONAL REGULATOR LMRA"/>
    <property type="match status" value="1"/>
</dbReference>
<evidence type="ECO:0000256" key="1">
    <source>
        <dbReference type="ARBA" id="ARBA00023015"/>
    </source>
</evidence>
<dbReference type="GO" id="GO:0003677">
    <property type="term" value="F:DNA binding"/>
    <property type="evidence" value="ECO:0007669"/>
    <property type="project" value="UniProtKB-UniRule"/>
</dbReference>
<feature type="DNA-binding region" description="H-T-H motif" evidence="4">
    <location>
        <begin position="27"/>
        <end position="46"/>
    </location>
</feature>
<protein>
    <submittedName>
        <fullName evidence="6">TetR/AcrR family transcriptional regulator</fullName>
    </submittedName>
</protein>
<comment type="caution">
    <text evidence="6">The sequence shown here is derived from an EMBL/GenBank/DDBJ whole genome shotgun (WGS) entry which is preliminary data.</text>
</comment>
<dbReference type="Pfam" id="PF00440">
    <property type="entry name" value="TetR_N"/>
    <property type="match status" value="1"/>
</dbReference>
<dbReference type="RefSeq" id="WP_120748738.1">
    <property type="nucleotide sequence ID" value="NZ_RBAH01000013.1"/>
</dbReference>
<organism evidence="6 7">
    <name type="scientific">Paenibacillus ginsengarvi</name>
    <dbReference type="NCBI Taxonomy" id="400777"/>
    <lineage>
        <taxon>Bacteria</taxon>
        <taxon>Bacillati</taxon>
        <taxon>Bacillota</taxon>
        <taxon>Bacilli</taxon>
        <taxon>Bacillales</taxon>
        <taxon>Paenibacillaceae</taxon>
        <taxon>Paenibacillus</taxon>
    </lineage>
</organism>
<proteinExistence type="predicted"/>
<dbReference type="SUPFAM" id="SSF48498">
    <property type="entry name" value="Tetracyclin repressor-like, C-terminal domain"/>
    <property type="match status" value="1"/>
</dbReference>
<dbReference type="Gene3D" id="1.10.357.10">
    <property type="entry name" value="Tetracycline Repressor, domain 2"/>
    <property type="match status" value="1"/>
</dbReference>
<dbReference type="Proteomes" id="UP000282311">
    <property type="component" value="Unassembled WGS sequence"/>
</dbReference>
<dbReference type="AlphaFoldDB" id="A0A3B0CBH7"/>
<evidence type="ECO:0000256" key="3">
    <source>
        <dbReference type="ARBA" id="ARBA00023163"/>
    </source>
</evidence>
<accession>A0A3B0CBH7</accession>
<evidence type="ECO:0000259" key="5">
    <source>
        <dbReference type="PROSITE" id="PS50977"/>
    </source>
</evidence>
<dbReference type="EMBL" id="RBAH01000013">
    <property type="protein sequence ID" value="RKN81984.1"/>
    <property type="molecule type" value="Genomic_DNA"/>
</dbReference>
<evidence type="ECO:0000313" key="6">
    <source>
        <dbReference type="EMBL" id="RKN81984.1"/>
    </source>
</evidence>
<dbReference type="InterPro" id="IPR011075">
    <property type="entry name" value="TetR_C"/>
</dbReference>
<dbReference type="SUPFAM" id="SSF46689">
    <property type="entry name" value="Homeodomain-like"/>
    <property type="match status" value="1"/>
</dbReference>
<evidence type="ECO:0000256" key="2">
    <source>
        <dbReference type="ARBA" id="ARBA00023125"/>
    </source>
</evidence>
<reference evidence="6 7" key="1">
    <citation type="journal article" date="2007" name="Int. J. Syst. Evol. Microbiol.">
        <title>Paenibacillus ginsengarvi sp. nov., isolated from soil from ginseng cultivation.</title>
        <authorList>
            <person name="Yoon M.H."/>
            <person name="Ten L.N."/>
            <person name="Im W.T."/>
        </authorList>
    </citation>
    <scope>NUCLEOTIDE SEQUENCE [LARGE SCALE GENOMIC DNA]</scope>
    <source>
        <strain evidence="6 7">KCTC 13059</strain>
    </source>
</reference>
<gene>
    <name evidence="6" type="ORF">D7M11_18580</name>
</gene>